<dbReference type="InterPro" id="IPR036412">
    <property type="entry name" value="HAD-like_sf"/>
</dbReference>
<reference evidence="1 2" key="1">
    <citation type="journal article" date="2016" name="Front. Microbiol.">
        <title>Comprehensive Phylogenetic Analysis of Bovine Non-aureus Staphylococci Species Based on Whole-Genome Sequencing.</title>
        <authorList>
            <person name="Naushad S."/>
            <person name="Barkema H.W."/>
            <person name="Luby C."/>
            <person name="Condas L.A."/>
            <person name="Nobrega D.B."/>
            <person name="Carson D.A."/>
            <person name="De Buck J."/>
        </authorList>
    </citation>
    <scope>NUCLEOTIDE SEQUENCE [LARGE SCALE GENOMIC DNA]</scope>
    <source>
        <strain evidence="1 2">SNUC 761</strain>
    </source>
</reference>
<dbReference type="InterPro" id="IPR023198">
    <property type="entry name" value="PGP-like_dom2"/>
</dbReference>
<dbReference type="InterPro" id="IPR011951">
    <property type="entry name" value="HAD-SF_hydro_IA_YjjG/PynA"/>
</dbReference>
<dbReference type="Gene3D" id="3.40.50.1000">
    <property type="entry name" value="HAD superfamily/HAD-like"/>
    <property type="match status" value="1"/>
</dbReference>
<dbReference type="RefSeq" id="WP_107505661.1">
    <property type="nucleotide sequence ID" value="NZ_CP130489.1"/>
</dbReference>
<dbReference type="SFLD" id="SFLDG01129">
    <property type="entry name" value="C1.5:_HAD__Beta-PGM__Phosphata"/>
    <property type="match status" value="1"/>
</dbReference>
<dbReference type="Gene3D" id="1.10.150.240">
    <property type="entry name" value="Putative phosphatase, domain 2"/>
    <property type="match status" value="1"/>
</dbReference>
<dbReference type="NCBIfam" id="TIGR01549">
    <property type="entry name" value="HAD-SF-IA-v1"/>
    <property type="match status" value="1"/>
</dbReference>
<dbReference type="Pfam" id="PF00702">
    <property type="entry name" value="Hydrolase"/>
    <property type="match status" value="1"/>
</dbReference>
<dbReference type="SUPFAM" id="SSF56784">
    <property type="entry name" value="HAD-like"/>
    <property type="match status" value="1"/>
</dbReference>
<gene>
    <name evidence="1" type="ORF">BUY44_01635</name>
</gene>
<dbReference type="SFLD" id="SFLDS00003">
    <property type="entry name" value="Haloacid_Dehalogenase"/>
    <property type="match status" value="1"/>
</dbReference>
<comment type="caution">
    <text evidence="1">The sequence shown here is derived from an EMBL/GenBank/DDBJ whole genome shotgun (WGS) entry which is preliminary data.</text>
</comment>
<dbReference type="GO" id="GO:0008253">
    <property type="term" value="F:5'-nucleotidase activity"/>
    <property type="evidence" value="ECO:0007669"/>
    <property type="project" value="InterPro"/>
</dbReference>
<name>A0A2T4KK36_9STAP</name>
<dbReference type="NCBIfam" id="TIGR02254">
    <property type="entry name" value="YjjG_YfnB"/>
    <property type="match status" value="1"/>
</dbReference>
<organism evidence="1 2">
    <name type="scientific">Staphylococcus devriesei</name>
    <dbReference type="NCBI Taxonomy" id="586733"/>
    <lineage>
        <taxon>Bacteria</taxon>
        <taxon>Bacillati</taxon>
        <taxon>Bacillota</taxon>
        <taxon>Bacilli</taxon>
        <taxon>Bacillales</taxon>
        <taxon>Staphylococcaceae</taxon>
        <taxon>Staphylococcus</taxon>
    </lineage>
</organism>
<sequence>MKYNTILLDFDDTIVDFYDAEDKAFHNMAKHYNHYPTAKDFQFFKQVNQAHWEAFQKNELTKEEVLSHRFIEYFNHYNIEVDGKEADVIFRDELAKAPLKHFDTTLETLDRLSQMCELYIVTNGVTDTQNRRIAQLEDKEMFDDVFISEETGYQKPMTEFFDFIFKKIGNDKRENSIIVGDSLTSDILGGKNANIATCWFNIGGKDNNTGIQPDYEITTLTELVDLIEKG</sequence>
<dbReference type="Proteomes" id="UP000242547">
    <property type="component" value="Unassembled WGS sequence"/>
</dbReference>
<proteinExistence type="predicted"/>
<dbReference type="AlphaFoldDB" id="A0A2T4KK36"/>
<dbReference type="PANTHER" id="PTHR47478">
    <property type="match status" value="1"/>
</dbReference>
<dbReference type="InterPro" id="IPR006439">
    <property type="entry name" value="HAD-SF_hydro_IA"/>
</dbReference>
<evidence type="ECO:0000313" key="2">
    <source>
        <dbReference type="Proteomes" id="UP000242547"/>
    </source>
</evidence>
<dbReference type="PANTHER" id="PTHR47478:SF1">
    <property type="entry name" value="PYRIMIDINE 5'-NUCLEOTIDASE YJJG"/>
    <property type="match status" value="1"/>
</dbReference>
<evidence type="ECO:0000313" key="1">
    <source>
        <dbReference type="EMBL" id="PTE74441.1"/>
    </source>
</evidence>
<dbReference type="EMBL" id="PYZL01000005">
    <property type="protein sequence ID" value="PTE74441.1"/>
    <property type="molecule type" value="Genomic_DNA"/>
</dbReference>
<accession>A0A2T4KK36</accession>
<dbReference type="InterPro" id="IPR052550">
    <property type="entry name" value="Pyrimidine_5'-ntase_YjjG"/>
</dbReference>
<dbReference type="InterPro" id="IPR023214">
    <property type="entry name" value="HAD_sf"/>
</dbReference>
<protein>
    <submittedName>
        <fullName evidence="1">Noncanonical pyrimidine nucleotidase, YjjG family</fullName>
    </submittedName>
</protein>